<accession>A0A833RMQ8</accession>
<feature type="chain" id="PRO_5032741069" evidence="1">
    <location>
        <begin position="25"/>
        <end position="237"/>
    </location>
</feature>
<dbReference type="InterPro" id="IPR025887">
    <property type="entry name" value="Glyco_hydro_31_N_dom"/>
</dbReference>
<gene>
    <name evidence="3" type="ORF">FCM35_KLT17528</name>
</gene>
<evidence type="ECO:0000256" key="1">
    <source>
        <dbReference type="SAM" id="SignalP"/>
    </source>
</evidence>
<comment type="caution">
    <text evidence="3">The sequence shown here is derived from an EMBL/GenBank/DDBJ whole genome shotgun (WGS) entry which is preliminary data.</text>
</comment>
<dbReference type="GO" id="GO:0030246">
    <property type="term" value="F:carbohydrate binding"/>
    <property type="evidence" value="ECO:0007669"/>
    <property type="project" value="InterPro"/>
</dbReference>
<dbReference type="GO" id="GO:0004553">
    <property type="term" value="F:hydrolase activity, hydrolyzing O-glycosyl compounds"/>
    <property type="evidence" value="ECO:0007669"/>
    <property type="project" value="TreeGrafter"/>
</dbReference>
<sequence length="237" mass="26555">MAFSSPSLLFLGLLVSLCLSSGIALEEKIGYGYHLVSLEESTLHGGFLVGYLKMIKSTSKYGPDIPNLRLFVKHENQYRLRVHITDADSPRWEVPYNLLPRAQPPPLTKTPKISSHFSLPTYPGSNLIFTFQPDPFSFAVIRKSTGEIIFNTSGFDFVFKDQYIQISTQLPETASLYGLGETTQPGGIRLRPNDPYTLYTTDASAINLNTDLYRVPPSIHGFEKQWWKSVGAWGFVA</sequence>
<name>A0A833RMQ8_9POAL</name>
<dbReference type="AlphaFoldDB" id="A0A833RMQ8"/>
<dbReference type="Gene3D" id="2.60.40.1760">
    <property type="entry name" value="glycosyl hydrolase (family 31)"/>
    <property type="match status" value="1"/>
</dbReference>
<reference evidence="3" key="1">
    <citation type="submission" date="2020-01" db="EMBL/GenBank/DDBJ databases">
        <title>Genome sequence of Kobresia littledalei, the first chromosome-level genome in the family Cyperaceae.</title>
        <authorList>
            <person name="Qu G."/>
        </authorList>
    </citation>
    <scope>NUCLEOTIDE SEQUENCE</scope>
    <source>
        <strain evidence="3">C.B.Clarke</strain>
        <tissue evidence="3">Leaf</tissue>
    </source>
</reference>
<dbReference type="GO" id="GO:0005975">
    <property type="term" value="P:carbohydrate metabolic process"/>
    <property type="evidence" value="ECO:0007669"/>
    <property type="project" value="InterPro"/>
</dbReference>
<dbReference type="PANTHER" id="PTHR22762:SF127">
    <property type="entry name" value="ALPHA-XYLOSIDASE 1-RELATED"/>
    <property type="match status" value="1"/>
</dbReference>
<evidence type="ECO:0000313" key="3">
    <source>
        <dbReference type="EMBL" id="KAF3338691.1"/>
    </source>
</evidence>
<proteinExistence type="predicted"/>
<evidence type="ECO:0000313" key="4">
    <source>
        <dbReference type="Proteomes" id="UP000623129"/>
    </source>
</evidence>
<dbReference type="InterPro" id="IPR011013">
    <property type="entry name" value="Gal_mutarotase_sf_dom"/>
</dbReference>
<organism evidence="3 4">
    <name type="scientific">Carex littledalei</name>
    <dbReference type="NCBI Taxonomy" id="544730"/>
    <lineage>
        <taxon>Eukaryota</taxon>
        <taxon>Viridiplantae</taxon>
        <taxon>Streptophyta</taxon>
        <taxon>Embryophyta</taxon>
        <taxon>Tracheophyta</taxon>
        <taxon>Spermatophyta</taxon>
        <taxon>Magnoliopsida</taxon>
        <taxon>Liliopsida</taxon>
        <taxon>Poales</taxon>
        <taxon>Cyperaceae</taxon>
        <taxon>Cyperoideae</taxon>
        <taxon>Cariceae</taxon>
        <taxon>Carex</taxon>
        <taxon>Carex subgen. Euthyceras</taxon>
    </lineage>
</organism>
<dbReference type="Pfam" id="PF13802">
    <property type="entry name" value="Gal_mutarotas_2"/>
    <property type="match status" value="1"/>
</dbReference>
<dbReference type="SUPFAM" id="SSF74650">
    <property type="entry name" value="Galactose mutarotase-like"/>
    <property type="match status" value="1"/>
</dbReference>
<keyword evidence="4" id="KW-1185">Reference proteome</keyword>
<dbReference type="PANTHER" id="PTHR22762">
    <property type="entry name" value="ALPHA-GLUCOSIDASE"/>
    <property type="match status" value="1"/>
</dbReference>
<dbReference type="OrthoDB" id="5839090at2759"/>
<protein>
    <submittedName>
        <fullName evidence="3">Alpha-xylosidase 1</fullName>
    </submittedName>
</protein>
<dbReference type="EMBL" id="SWLB01000005">
    <property type="protein sequence ID" value="KAF3338691.1"/>
    <property type="molecule type" value="Genomic_DNA"/>
</dbReference>
<feature type="signal peptide" evidence="1">
    <location>
        <begin position="1"/>
        <end position="24"/>
    </location>
</feature>
<evidence type="ECO:0000259" key="2">
    <source>
        <dbReference type="Pfam" id="PF13802"/>
    </source>
</evidence>
<feature type="domain" description="Glycoside hydrolase family 31 N-terminal" evidence="2">
    <location>
        <begin position="69"/>
        <end position="225"/>
    </location>
</feature>
<keyword evidence="1" id="KW-0732">Signal</keyword>
<dbReference type="Proteomes" id="UP000623129">
    <property type="component" value="Unassembled WGS sequence"/>
</dbReference>